<protein>
    <submittedName>
        <fullName evidence="2">Uncharacterized protein</fullName>
    </submittedName>
</protein>
<feature type="transmembrane region" description="Helical" evidence="1">
    <location>
        <begin position="410"/>
        <end position="434"/>
    </location>
</feature>
<dbReference type="VEuPathDB" id="FungiDB:SeMB42_g03048"/>
<keyword evidence="1" id="KW-1133">Transmembrane helix</keyword>
<name>A0A507D9T1_9FUNG</name>
<keyword evidence="1" id="KW-0472">Membrane</keyword>
<dbReference type="AlphaFoldDB" id="A0A507D9T1"/>
<organism evidence="2 3">
    <name type="scientific">Synchytrium endobioticum</name>
    <dbReference type="NCBI Taxonomy" id="286115"/>
    <lineage>
        <taxon>Eukaryota</taxon>
        <taxon>Fungi</taxon>
        <taxon>Fungi incertae sedis</taxon>
        <taxon>Chytridiomycota</taxon>
        <taxon>Chytridiomycota incertae sedis</taxon>
        <taxon>Chytridiomycetes</taxon>
        <taxon>Synchytriales</taxon>
        <taxon>Synchytriaceae</taxon>
        <taxon>Synchytrium</taxon>
    </lineage>
</organism>
<accession>A0A507D9T1</accession>
<dbReference type="EMBL" id="QEAN01000102">
    <property type="protein sequence ID" value="TPX48323.1"/>
    <property type="molecule type" value="Genomic_DNA"/>
</dbReference>
<gene>
    <name evidence="2" type="ORF">SeMB42_g03048</name>
</gene>
<sequence length="619" mass="69764">MVDIQVKRQTGMVEVSELRQLQERVVELEHRVVKLDQDRATKRMKFDDTVEGFAPAMKVLHSLLWKKGKAMRDSLFESVDCSLPTLKTMIDVEESGDTTTPTPVTPRKFTKLTRTSQEKKMLVMPSRAVVGSPGIGKSVFLVYVLIERLLAGKPTALQFEPDGYYYFNVSGVKFYAQAVECPSSYENPTWALADSNEDVAIPCVGFRRSSFAVIVQATSPRVARYKSWVKHREVNNGIYYMNNWTWEEIAYYGCEVRRLNMKELWEFWKDWNPCPRYCFKHACSRELMAEYEDDLKLVISKEVAAIIEEWEHMPSLSSQLVLMSVVETSDDQDEYRVSSVPVMKYNIVNLEHKTKESSRMANTSSVIQVPAVSPTPTSPSLPTSSSSTIYSVRPLASTIIRNPDSITNPVLWTLISIVLFLCLLSLVATIVLQMRSKAKLRNRMLLRGRDTNGRPKVQRRQHHIGYVDDTYYNTTATIHETTPNQTREVYPYNQMVNELGGGAEAGAGQSALLSPLRKQNPQQRIEVPMERSNPQIPVTPYGYGNETSAYAFDASLPLAGSLPTGIMNHPPQINGRNAYPNGMSTGTTMATPPDADQVQSNFQGLGTKRVTFIKKGFSM</sequence>
<dbReference type="STRING" id="286115.A0A507D9T1"/>
<keyword evidence="1" id="KW-0812">Transmembrane</keyword>
<evidence type="ECO:0000256" key="1">
    <source>
        <dbReference type="SAM" id="Phobius"/>
    </source>
</evidence>
<evidence type="ECO:0000313" key="2">
    <source>
        <dbReference type="EMBL" id="TPX48323.1"/>
    </source>
</evidence>
<comment type="caution">
    <text evidence="2">The sequence shown here is derived from an EMBL/GenBank/DDBJ whole genome shotgun (WGS) entry which is preliminary data.</text>
</comment>
<keyword evidence="3" id="KW-1185">Reference proteome</keyword>
<evidence type="ECO:0000313" key="3">
    <source>
        <dbReference type="Proteomes" id="UP000317494"/>
    </source>
</evidence>
<dbReference type="Proteomes" id="UP000317494">
    <property type="component" value="Unassembled WGS sequence"/>
</dbReference>
<reference evidence="2 3" key="1">
    <citation type="journal article" date="2019" name="Sci. Rep.">
        <title>Comparative genomics of chytrid fungi reveal insights into the obligate biotrophic and pathogenic lifestyle of Synchytrium endobioticum.</title>
        <authorList>
            <person name="van de Vossenberg B.T.L.H."/>
            <person name="Warris S."/>
            <person name="Nguyen H.D.T."/>
            <person name="van Gent-Pelzer M.P.E."/>
            <person name="Joly D.L."/>
            <person name="van de Geest H.C."/>
            <person name="Bonants P.J.M."/>
            <person name="Smith D.S."/>
            <person name="Levesque C.A."/>
            <person name="van der Lee T.A.J."/>
        </authorList>
    </citation>
    <scope>NUCLEOTIDE SEQUENCE [LARGE SCALE GENOMIC DNA]</scope>
    <source>
        <strain evidence="2 3">MB42</strain>
    </source>
</reference>
<proteinExistence type="predicted"/>